<name>A0A6I6HLW0_VARPD</name>
<accession>A0A6I6HLW0</accession>
<dbReference type="Proteomes" id="UP000425817">
    <property type="component" value="Chromosome"/>
</dbReference>
<dbReference type="AlphaFoldDB" id="A0A6I6HLW0"/>
<dbReference type="RefSeq" id="WP_157615200.1">
    <property type="nucleotide sequence ID" value="NZ_CP046622.1"/>
</dbReference>
<gene>
    <name evidence="1" type="ORF">GOQ09_20395</name>
</gene>
<evidence type="ECO:0000313" key="1">
    <source>
        <dbReference type="EMBL" id="QGW83793.1"/>
    </source>
</evidence>
<evidence type="ECO:0000313" key="2">
    <source>
        <dbReference type="Proteomes" id="UP000425817"/>
    </source>
</evidence>
<dbReference type="EMBL" id="CP046622">
    <property type="protein sequence ID" value="QGW83793.1"/>
    <property type="molecule type" value="Genomic_DNA"/>
</dbReference>
<organism evidence="1 2">
    <name type="scientific">Variovorax paradoxus</name>
    <dbReference type="NCBI Taxonomy" id="34073"/>
    <lineage>
        <taxon>Bacteria</taxon>
        <taxon>Pseudomonadati</taxon>
        <taxon>Pseudomonadota</taxon>
        <taxon>Betaproteobacteria</taxon>
        <taxon>Burkholderiales</taxon>
        <taxon>Comamonadaceae</taxon>
        <taxon>Variovorax</taxon>
    </lineage>
</organism>
<reference evidence="1 2" key="1">
    <citation type="submission" date="2019-12" db="EMBL/GenBank/DDBJ databases">
        <title>Hybrid Genome Assemblies of two High G+C Isolates from Undergraduate Microbiology Courses.</title>
        <authorList>
            <person name="Ne Ville C.J."/>
            <person name="Enright D."/>
            <person name="Hernandez I."/>
            <person name="Dodsworth J."/>
            <person name="Orwin P.M."/>
        </authorList>
    </citation>
    <scope>NUCLEOTIDE SEQUENCE [LARGE SCALE GENOMIC DNA]</scope>
    <source>
        <strain evidence="1 2">CSUSB</strain>
    </source>
</reference>
<sequence length="178" mass="19854">MSSMSPWLQIADLFDKDDGSLPDIFVDNLSPEQIEQVYDWVMSQCVVVGDPSAWHVTEQKDIPLRAVPAPAKAFVNGEIETFRHGLGGLTIGGCELPLLTVSLETPTCISFDYRSGPEWNERTITAFLQFVLGIREQAPNARIWRTEEGAWDRPSSKFTAALNQLQEEATGSAAQWQR</sequence>
<proteinExistence type="predicted"/>
<dbReference type="OrthoDB" id="287425at2"/>
<protein>
    <submittedName>
        <fullName evidence="1">Uncharacterized protein</fullName>
    </submittedName>
</protein>